<evidence type="ECO:0000256" key="2">
    <source>
        <dbReference type="SAM" id="Phobius"/>
    </source>
</evidence>
<feature type="region of interest" description="Disordered" evidence="1">
    <location>
        <begin position="255"/>
        <end position="274"/>
    </location>
</feature>
<organism evidence="3 4">
    <name type="scientific">Rickenella mellea</name>
    <dbReference type="NCBI Taxonomy" id="50990"/>
    <lineage>
        <taxon>Eukaryota</taxon>
        <taxon>Fungi</taxon>
        <taxon>Dikarya</taxon>
        <taxon>Basidiomycota</taxon>
        <taxon>Agaricomycotina</taxon>
        <taxon>Agaricomycetes</taxon>
        <taxon>Hymenochaetales</taxon>
        <taxon>Rickenellaceae</taxon>
        <taxon>Rickenella</taxon>
    </lineage>
</organism>
<feature type="region of interest" description="Disordered" evidence="1">
    <location>
        <begin position="134"/>
        <end position="169"/>
    </location>
</feature>
<keyword evidence="2" id="KW-0472">Membrane</keyword>
<name>A0A4Y7Q9I4_9AGAM</name>
<accession>A0A4Y7Q9I4</accession>
<proteinExistence type="predicted"/>
<evidence type="ECO:0000313" key="3">
    <source>
        <dbReference type="EMBL" id="TDL23519.1"/>
    </source>
</evidence>
<dbReference type="EMBL" id="ML170170">
    <property type="protein sequence ID" value="TDL23519.1"/>
    <property type="molecule type" value="Genomic_DNA"/>
</dbReference>
<dbReference type="AlphaFoldDB" id="A0A4Y7Q9I4"/>
<gene>
    <name evidence="3" type="ORF">BD410DRAFT_838996</name>
</gene>
<sequence length="328" mass="35862">MQRPLPYHRFLRASDSQTLSAGALWVLGTVPQAHQGKNSFPNVLRATALASYIAMRSSDIIPTQTNHHVPALNVPSRAAVGARRLLVVEDRELTLSYILHKISIIIINILHFIFYFVYVFAAVLSRPQRHTALPKTRARGVGNRQPANSPPPHMGPPRRQRTPPPTSQLRRLRVFSPPLPNHRSLSGAAVSIAALLSWRVVIEARRGSRFGAHRRPAPSVGFFECSAVAAARALGIGMATRRALLVVSVEASERVEAGRRDDDEGRTDAERHAGDRLPLPTLLRVLGELGCSCGTEQPLTASGPKSRAHSGWESAIYGSPTLTERRAV</sequence>
<keyword evidence="2" id="KW-0812">Transmembrane</keyword>
<dbReference type="VEuPathDB" id="FungiDB:BD410DRAFT_838996"/>
<evidence type="ECO:0000313" key="4">
    <source>
        <dbReference type="Proteomes" id="UP000294933"/>
    </source>
</evidence>
<evidence type="ECO:0000256" key="1">
    <source>
        <dbReference type="SAM" id="MobiDB-lite"/>
    </source>
</evidence>
<dbReference type="Proteomes" id="UP000294933">
    <property type="component" value="Unassembled WGS sequence"/>
</dbReference>
<protein>
    <submittedName>
        <fullName evidence="3">Uncharacterized protein</fullName>
    </submittedName>
</protein>
<keyword evidence="4" id="KW-1185">Reference proteome</keyword>
<keyword evidence="2" id="KW-1133">Transmembrane helix</keyword>
<feature type="transmembrane region" description="Helical" evidence="2">
    <location>
        <begin position="102"/>
        <end position="124"/>
    </location>
</feature>
<reference evidence="3 4" key="1">
    <citation type="submission" date="2018-06" db="EMBL/GenBank/DDBJ databases">
        <title>A transcriptomic atlas of mushroom development highlights an independent origin of complex multicellularity.</title>
        <authorList>
            <consortium name="DOE Joint Genome Institute"/>
            <person name="Krizsan K."/>
            <person name="Almasi E."/>
            <person name="Merenyi Z."/>
            <person name="Sahu N."/>
            <person name="Viragh M."/>
            <person name="Koszo T."/>
            <person name="Mondo S."/>
            <person name="Kiss B."/>
            <person name="Balint B."/>
            <person name="Kues U."/>
            <person name="Barry K."/>
            <person name="Hegedus J.C."/>
            <person name="Henrissat B."/>
            <person name="Johnson J."/>
            <person name="Lipzen A."/>
            <person name="Ohm R."/>
            <person name="Nagy I."/>
            <person name="Pangilinan J."/>
            <person name="Yan J."/>
            <person name="Xiong Y."/>
            <person name="Grigoriev I.V."/>
            <person name="Hibbett D.S."/>
            <person name="Nagy L.G."/>
        </authorList>
    </citation>
    <scope>NUCLEOTIDE SEQUENCE [LARGE SCALE GENOMIC DNA]</scope>
    <source>
        <strain evidence="3 4">SZMC22713</strain>
    </source>
</reference>